<sequence>MMKQPELGKKISSLRKEQGLTQEELVERCNISVRTIQRIENGEVTPRPYTVKLLLETLGHDFNTIRQEAQGLQHYVDQFLQFFYLSEEEVDPKQAKADLRTSFTLGLFSFILGFVEAGFDFNFWFDEFSSFTRGIYIMVKISALVAAVFFYRGFVIIGALQRNALLKIISLLLIASFTATIAYDIIAVGFDSINFDFVLGMEALTFGVLELAFGIALFRQGAQYGTTAKLSGVGEIVCGLCFLTFVLAPVGLVLLIPTMILELLLLYKAMDRS</sequence>
<keyword evidence="1" id="KW-0812">Transmembrane</keyword>
<accession>A0ABT3CVQ8</accession>
<feature type="transmembrane region" description="Helical" evidence="1">
    <location>
        <begin position="103"/>
        <end position="125"/>
    </location>
</feature>
<name>A0ABT3CVQ8_9BACT</name>
<dbReference type="SMART" id="SM00530">
    <property type="entry name" value="HTH_XRE"/>
    <property type="match status" value="1"/>
</dbReference>
<organism evidence="3 4">
    <name type="scientific">Reichenbachiella ulvae</name>
    <dbReference type="NCBI Taxonomy" id="2980104"/>
    <lineage>
        <taxon>Bacteria</taxon>
        <taxon>Pseudomonadati</taxon>
        <taxon>Bacteroidota</taxon>
        <taxon>Cytophagia</taxon>
        <taxon>Cytophagales</taxon>
        <taxon>Reichenbachiellaceae</taxon>
        <taxon>Reichenbachiella</taxon>
    </lineage>
</organism>
<dbReference type="SUPFAM" id="SSF47413">
    <property type="entry name" value="lambda repressor-like DNA-binding domains"/>
    <property type="match status" value="1"/>
</dbReference>
<protein>
    <submittedName>
        <fullName evidence="3">Helix-turn-helix domain-containing protein</fullName>
    </submittedName>
</protein>
<evidence type="ECO:0000256" key="1">
    <source>
        <dbReference type="SAM" id="Phobius"/>
    </source>
</evidence>
<dbReference type="EMBL" id="JAOYOD010000001">
    <property type="protein sequence ID" value="MCV9387328.1"/>
    <property type="molecule type" value="Genomic_DNA"/>
</dbReference>
<dbReference type="CDD" id="cd00093">
    <property type="entry name" value="HTH_XRE"/>
    <property type="match status" value="1"/>
</dbReference>
<dbReference type="PROSITE" id="PS50943">
    <property type="entry name" value="HTH_CROC1"/>
    <property type="match status" value="1"/>
</dbReference>
<keyword evidence="1" id="KW-1133">Transmembrane helix</keyword>
<evidence type="ECO:0000313" key="4">
    <source>
        <dbReference type="Proteomes" id="UP001300692"/>
    </source>
</evidence>
<reference evidence="3 4" key="1">
    <citation type="submission" date="2022-10" db="EMBL/GenBank/DDBJ databases">
        <title>Comparative genomics and taxonomic characterization of three novel marine species of genus Reichenbachiella exhibiting antioxidant and polysaccharide degradation activities.</title>
        <authorList>
            <person name="Muhammad N."/>
            <person name="Lee Y.-J."/>
            <person name="Ko J."/>
            <person name="Kim S.-G."/>
        </authorList>
    </citation>
    <scope>NUCLEOTIDE SEQUENCE [LARGE SCALE GENOMIC DNA]</scope>
    <source>
        <strain evidence="3 4">ABR2-5</strain>
    </source>
</reference>
<evidence type="ECO:0000313" key="3">
    <source>
        <dbReference type="EMBL" id="MCV9387328.1"/>
    </source>
</evidence>
<dbReference type="Pfam" id="PF01381">
    <property type="entry name" value="HTH_3"/>
    <property type="match status" value="1"/>
</dbReference>
<proteinExistence type="predicted"/>
<feature type="transmembrane region" description="Helical" evidence="1">
    <location>
        <begin position="137"/>
        <end position="157"/>
    </location>
</feature>
<comment type="caution">
    <text evidence="3">The sequence shown here is derived from an EMBL/GenBank/DDBJ whole genome shotgun (WGS) entry which is preliminary data.</text>
</comment>
<dbReference type="Gene3D" id="1.10.260.40">
    <property type="entry name" value="lambda repressor-like DNA-binding domains"/>
    <property type="match status" value="1"/>
</dbReference>
<feature type="transmembrane region" description="Helical" evidence="1">
    <location>
        <begin position="164"/>
        <end position="186"/>
    </location>
</feature>
<keyword evidence="4" id="KW-1185">Reference proteome</keyword>
<keyword evidence="1" id="KW-0472">Membrane</keyword>
<feature type="domain" description="HTH cro/C1-type" evidence="2">
    <location>
        <begin position="11"/>
        <end position="65"/>
    </location>
</feature>
<feature type="transmembrane region" description="Helical" evidence="1">
    <location>
        <begin position="198"/>
        <end position="218"/>
    </location>
</feature>
<dbReference type="Proteomes" id="UP001300692">
    <property type="component" value="Unassembled WGS sequence"/>
</dbReference>
<evidence type="ECO:0000259" key="2">
    <source>
        <dbReference type="PROSITE" id="PS50943"/>
    </source>
</evidence>
<feature type="transmembrane region" description="Helical" evidence="1">
    <location>
        <begin position="239"/>
        <end position="267"/>
    </location>
</feature>
<dbReference type="InterPro" id="IPR010982">
    <property type="entry name" value="Lambda_DNA-bd_dom_sf"/>
</dbReference>
<gene>
    <name evidence="3" type="ORF">N7U62_11680</name>
</gene>
<dbReference type="RefSeq" id="WP_264138152.1">
    <property type="nucleotide sequence ID" value="NZ_JAOYOD010000001.1"/>
</dbReference>
<dbReference type="InterPro" id="IPR001387">
    <property type="entry name" value="Cro/C1-type_HTH"/>
</dbReference>